<comment type="caution">
    <text evidence="5">The sequence shown here is derived from an EMBL/GenBank/DDBJ whole genome shotgun (WGS) entry which is preliminary data.</text>
</comment>
<keyword evidence="1" id="KW-0813">Transport</keyword>
<dbReference type="GO" id="GO:0016887">
    <property type="term" value="F:ATP hydrolysis activity"/>
    <property type="evidence" value="ECO:0007669"/>
    <property type="project" value="InterPro"/>
</dbReference>
<keyword evidence="3 5" id="KW-0067">ATP-binding</keyword>
<dbReference type="Proteomes" id="UP000273516">
    <property type="component" value="Unassembled WGS sequence"/>
</dbReference>
<evidence type="ECO:0000256" key="3">
    <source>
        <dbReference type="ARBA" id="ARBA00022840"/>
    </source>
</evidence>
<feature type="domain" description="ABC transporter" evidence="4">
    <location>
        <begin position="8"/>
        <end position="232"/>
    </location>
</feature>
<sequence>MVSDLFPVTMAGARTSRRGIVLVGPIDLTLEGQGACVVIGPNGSGKTSFLRMLHGAARLTGGSITWGCPTPEARRRQAFVFQRPVMLRRTVEQNLTYPLIVHGVSRREAQSRARQWAGKVGLASMLDRQASILSGGEQQKLALARALITRPKLLFLDEPCASLDGRATREIEEILQSTKAEGTRLIMSTHDMGQARRMADQVLFLLRGKLHDQGKAPGFFDRPGTPQARAFLRGDIVE</sequence>
<protein>
    <submittedName>
        <fullName evidence="5">Amino acid ABC transporter ATP-binding protein</fullName>
    </submittedName>
</protein>
<keyword evidence="6" id="KW-1185">Reference proteome</keyword>
<dbReference type="InterPro" id="IPR003593">
    <property type="entry name" value="AAA+_ATPase"/>
</dbReference>
<reference evidence="5 6" key="1">
    <citation type="submission" date="2018-07" db="EMBL/GenBank/DDBJ databases">
        <authorList>
            <person name="Zhang Y."/>
            <person name="Wang L."/>
            <person name="Ma S."/>
        </authorList>
    </citation>
    <scope>NUCLEOTIDE SEQUENCE [LARGE SCALE GENOMIC DNA]</scope>
    <source>
        <strain evidence="5 6">4-2</strain>
    </source>
</reference>
<dbReference type="Pfam" id="PF00005">
    <property type="entry name" value="ABC_tran"/>
    <property type="match status" value="1"/>
</dbReference>
<proteinExistence type="predicted"/>
<evidence type="ECO:0000256" key="2">
    <source>
        <dbReference type="ARBA" id="ARBA00022741"/>
    </source>
</evidence>
<dbReference type="GO" id="GO:0005524">
    <property type="term" value="F:ATP binding"/>
    <property type="evidence" value="ECO:0007669"/>
    <property type="project" value="UniProtKB-KW"/>
</dbReference>
<dbReference type="InterPro" id="IPR050093">
    <property type="entry name" value="ABC_SmlMolc_Importer"/>
</dbReference>
<dbReference type="InterPro" id="IPR027417">
    <property type="entry name" value="P-loop_NTPase"/>
</dbReference>
<dbReference type="Gene3D" id="3.40.50.300">
    <property type="entry name" value="P-loop containing nucleotide triphosphate hydrolases"/>
    <property type="match status" value="1"/>
</dbReference>
<dbReference type="PANTHER" id="PTHR42781">
    <property type="entry name" value="SPERMIDINE/PUTRESCINE IMPORT ATP-BINDING PROTEIN POTA"/>
    <property type="match status" value="1"/>
</dbReference>
<organism evidence="5 6">
    <name type="scientific">Paracoccus alkanivorans</name>
    <dbReference type="NCBI Taxonomy" id="2116655"/>
    <lineage>
        <taxon>Bacteria</taxon>
        <taxon>Pseudomonadati</taxon>
        <taxon>Pseudomonadota</taxon>
        <taxon>Alphaproteobacteria</taxon>
        <taxon>Rhodobacterales</taxon>
        <taxon>Paracoccaceae</taxon>
        <taxon>Paracoccus</taxon>
    </lineage>
</organism>
<dbReference type="PROSITE" id="PS50893">
    <property type="entry name" value="ABC_TRANSPORTER_2"/>
    <property type="match status" value="1"/>
</dbReference>
<name>A0A3M0MWE9_9RHOB</name>
<dbReference type="PANTHER" id="PTHR42781:SF4">
    <property type="entry name" value="SPERMIDINE_PUTRESCINE IMPORT ATP-BINDING PROTEIN POTA"/>
    <property type="match status" value="1"/>
</dbReference>
<accession>A0A3M0MWE9</accession>
<keyword evidence="2" id="KW-0547">Nucleotide-binding</keyword>
<dbReference type="AlphaFoldDB" id="A0A3M0MWE9"/>
<evidence type="ECO:0000313" key="5">
    <source>
        <dbReference type="EMBL" id="RMC35647.1"/>
    </source>
</evidence>
<dbReference type="InterPro" id="IPR003439">
    <property type="entry name" value="ABC_transporter-like_ATP-bd"/>
</dbReference>
<evidence type="ECO:0000259" key="4">
    <source>
        <dbReference type="PROSITE" id="PS50893"/>
    </source>
</evidence>
<dbReference type="SMART" id="SM00382">
    <property type="entry name" value="AAA"/>
    <property type="match status" value="1"/>
</dbReference>
<gene>
    <name evidence="5" type="ORF">C9E81_10540</name>
</gene>
<dbReference type="EMBL" id="QOKZ01000003">
    <property type="protein sequence ID" value="RMC35647.1"/>
    <property type="molecule type" value="Genomic_DNA"/>
</dbReference>
<dbReference type="PROSITE" id="PS00211">
    <property type="entry name" value="ABC_TRANSPORTER_1"/>
    <property type="match status" value="1"/>
</dbReference>
<dbReference type="RefSeq" id="WP_122112269.1">
    <property type="nucleotide sequence ID" value="NZ_QOKZ01000003.1"/>
</dbReference>
<dbReference type="SUPFAM" id="SSF52540">
    <property type="entry name" value="P-loop containing nucleoside triphosphate hydrolases"/>
    <property type="match status" value="1"/>
</dbReference>
<dbReference type="InterPro" id="IPR017871">
    <property type="entry name" value="ABC_transporter-like_CS"/>
</dbReference>
<evidence type="ECO:0000256" key="1">
    <source>
        <dbReference type="ARBA" id="ARBA00022448"/>
    </source>
</evidence>
<evidence type="ECO:0000313" key="6">
    <source>
        <dbReference type="Proteomes" id="UP000273516"/>
    </source>
</evidence>
<dbReference type="OrthoDB" id="9802264at2"/>